<dbReference type="RefSeq" id="WP_014994701.1">
    <property type="nucleotide sequence ID" value="NC_018691.1"/>
</dbReference>
<evidence type="ECO:0008006" key="5">
    <source>
        <dbReference type="Google" id="ProtNLM"/>
    </source>
</evidence>
<keyword evidence="4" id="KW-1185">Reference proteome</keyword>
<evidence type="ECO:0000313" key="3">
    <source>
        <dbReference type="EMBL" id="AFT70630.1"/>
    </source>
</evidence>
<dbReference type="Pfam" id="PF13622">
    <property type="entry name" value="4HBT_3"/>
    <property type="match status" value="1"/>
</dbReference>
<organism evidence="3 4">
    <name type="scientific">Alcanivorax dieselolei (strain DSM 16502 / CGMCC 1.3690 / MCCC 1A00001 / B-5)</name>
    <name type="common">Alloalcanivorax dieselolei</name>
    <dbReference type="NCBI Taxonomy" id="930169"/>
    <lineage>
        <taxon>Bacteria</taxon>
        <taxon>Pseudomonadati</taxon>
        <taxon>Pseudomonadota</taxon>
        <taxon>Gammaproteobacteria</taxon>
        <taxon>Oceanospirillales</taxon>
        <taxon>Alcanivoracaceae</taxon>
        <taxon>Alloalcanivorax</taxon>
    </lineage>
</organism>
<dbReference type="InterPro" id="IPR029069">
    <property type="entry name" value="HotDog_dom_sf"/>
</dbReference>
<dbReference type="InterPro" id="IPR049449">
    <property type="entry name" value="TesB_ACOT8-like_N"/>
</dbReference>
<evidence type="ECO:0000313" key="4">
    <source>
        <dbReference type="Proteomes" id="UP000006286"/>
    </source>
</evidence>
<accession>K0CE22</accession>
<dbReference type="SUPFAM" id="SSF54637">
    <property type="entry name" value="Thioesterase/thiol ester dehydrase-isomerase"/>
    <property type="match status" value="2"/>
</dbReference>
<dbReference type="InterPro" id="IPR049450">
    <property type="entry name" value="ACOT8-like_C"/>
</dbReference>
<dbReference type="OrthoDB" id="1413770at2"/>
<protein>
    <recommendedName>
        <fullName evidence="5">Thioesterase family protein</fullName>
    </recommendedName>
</protein>
<evidence type="ECO:0000259" key="2">
    <source>
        <dbReference type="Pfam" id="PF20789"/>
    </source>
</evidence>
<dbReference type="Gene3D" id="2.40.160.210">
    <property type="entry name" value="Acyl-CoA thioesterase, double hotdog domain"/>
    <property type="match status" value="1"/>
</dbReference>
<evidence type="ECO:0000259" key="1">
    <source>
        <dbReference type="Pfam" id="PF13622"/>
    </source>
</evidence>
<proteinExistence type="predicted"/>
<dbReference type="PATRIC" id="fig|930169.3.peg.2323"/>
<dbReference type="InterPro" id="IPR042171">
    <property type="entry name" value="Acyl-CoA_hotdog"/>
</dbReference>
<dbReference type="STRING" id="930169.B5T_02356"/>
<dbReference type="AlphaFoldDB" id="K0CE22"/>
<dbReference type="Pfam" id="PF20789">
    <property type="entry name" value="4HBT_3C"/>
    <property type="match status" value="1"/>
</dbReference>
<dbReference type="Proteomes" id="UP000006286">
    <property type="component" value="Chromosome"/>
</dbReference>
<sequence>MTLGLFRRDGDLYHPNQAALGPWSPDFLHGGSPSGLLAAVMEDAMDGADLRLARFTLDLLRPVPSQPLQATVETVRAGRRLRVLQGTLMADGVVTARATGLYLERTPVTVPADARFGDHNLPARDNRPVASLIAVAERDQEKPRLTLPGLHSTVEVALIDGVEGRGRGRAWMRLPVPVIDDMPCSTVVQAATLSDFGNGVGQLKVASDIGSINADISLYLHRDPRGDWLGLDAVSRMEDNGNGLVETTLFDEHGPVGRVLQATLAMPVYSGG</sequence>
<gene>
    <name evidence="3" type="ordered locus">B5T_02356</name>
</gene>
<dbReference type="EMBL" id="CP003466">
    <property type="protein sequence ID" value="AFT70630.1"/>
    <property type="molecule type" value="Genomic_DNA"/>
</dbReference>
<name>K0CE22_ALCDB</name>
<feature type="domain" description="Acyl-CoA thioesterase-like N-terminal HotDog" evidence="1">
    <location>
        <begin position="21"/>
        <end position="101"/>
    </location>
</feature>
<dbReference type="HOGENOM" id="CLU_074337_1_0_6"/>
<feature type="domain" description="Acyl-CoA thioesterase-like C-terminal" evidence="2">
    <location>
        <begin position="142"/>
        <end position="264"/>
    </location>
</feature>
<dbReference type="eggNOG" id="COG2050">
    <property type="taxonomic scope" value="Bacteria"/>
</dbReference>
<dbReference type="KEGG" id="adi:B5T_02356"/>
<reference evidence="3 4" key="1">
    <citation type="journal article" date="2012" name="J. Bacteriol.">
        <title>Complete genome sequence of Alcanivorax dieselolei type strain B5.</title>
        <authorList>
            <person name="Lai Q."/>
            <person name="Li W."/>
            <person name="Shao Z."/>
        </authorList>
    </citation>
    <scope>NUCLEOTIDE SEQUENCE [LARGE SCALE GENOMIC DNA]</scope>
    <source>
        <strain evidence="4">DSM 16502 / CGMCC 1.3690 / B-5</strain>
    </source>
</reference>